<sequence length="247" mass="26572">METFSLPIAFLAGLVSFLAPCVVPLLPAYISYISGVSVKELQEGDIAKYRLKIFTSSLIYVLGFSLVFIALGASASVAGNLFAQNRELVQRVGGILVVILGAWMAGILPIAYLNRERSIQLPQNLRHLPFITPFLMGITFAAAWTPCVGAVLGSILLLAATQQTLGMGILLLAVYALGLAVPFLLVSLFIGSIGKFLTKSGPILLKIQKAGGFLLIILGILLVTNKFIILTGFFFKLFYSFGFKPLL</sequence>
<feature type="transmembrane region" description="Helical" evidence="6">
    <location>
        <begin position="93"/>
        <end position="113"/>
    </location>
</feature>
<name>A0A2M8KDL8_9BACT</name>
<protein>
    <submittedName>
        <fullName evidence="8">Cytochrome C biogenesis protein</fullName>
    </submittedName>
</protein>
<feature type="transmembrane region" description="Helical" evidence="6">
    <location>
        <begin position="53"/>
        <end position="73"/>
    </location>
</feature>
<dbReference type="Proteomes" id="UP000231450">
    <property type="component" value="Unassembled WGS sequence"/>
</dbReference>
<feature type="transmembrane region" description="Helical" evidence="6">
    <location>
        <begin position="134"/>
        <end position="159"/>
    </location>
</feature>
<comment type="caution">
    <text evidence="8">The sequence shown here is derived from an EMBL/GenBank/DDBJ whole genome shotgun (WGS) entry which is preliminary data.</text>
</comment>
<evidence type="ECO:0000256" key="3">
    <source>
        <dbReference type="ARBA" id="ARBA00022692"/>
    </source>
</evidence>
<dbReference type="GO" id="GO:0016020">
    <property type="term" value="C:membrane"/>
    <property type="evidence" value="ECO:0007669"/>
    <property type="project" value="UniProtKB-SubCell"/>
</dbReference>
<feature type="domain" description="Cytochrome C biogenesis protein transmembrane" evidence="7">
    <location>
        <begin position="6"/>
        <end position="224"/>
    </location>
</feature>
<proteinExistence type="inferred from homology"/>
<reference evidence="9" key="1">
    <citation type="submission" date="2017-09" db="EMBL/GenBank/DDBJ databases">
        <title>Depth-based differentiation of microbial function through sediment-hosted aquifers and enrichment of novel symbionts in the deep terrestrial subsurface.</title>
        <authorList>
            <person name="Probst A.J."/>
            <person name="Ladd B."/>
            <person name="Jarett J.K."/>
            <person name="Geller-Mcgrath D.E."/>
            <person name="Sieber C.M.K."/>
            <person name="Emerson J.B."/>
            <person name="Anantharaman K."/>
            <person name="Thomas B.C."/>
            <person name="Malmstrom R."/>
            <person name="Stieglmeier M."/>
            <person name="Klingl A."/>
            <person name="Woyke T."/>
            <person name="Ryan C.M."/>
            <person name="Banfield J.F."/>
        </authorList>
    </citation>
    <scope>NUCLEOTIDE SEQUENCE [LARGE SCALE GENOMIC DNA]</scope>
</reference>
<dbReference type="InterPro" id="IPR003834">
    <property type="entry name" value="Cyt_c_assmbl_TM_dom"/>
</dbReference>
<feature type="transmembrane region" description="Helical" evidence="6">
    <location>
        <begin position="212"/>
        <end position="239"/>
    </location>
</feature>
<comment type="subcellular location">
    <subcellularLocation>
        <location evidence="1">Membrane</location>
        <topology evidence="1">Multi-pass membrane protein</topology>
    </subcellularLocation>
</comment>
<dbReference type="PANTHER" id="PTHR31272">
    <property type="entry name" value="CYTOCHROME C-TYPE BIOGENESIS PROTEIN HI_1454-RELATED"/>
    <property type="match status" value="1"/>
</dbReference>
<keyword evidence="3 6" id="KW-0812">Transmembrane</keyword>
<evidence type="ECO:0000313" key="9">
    <source>
        <dbReference type="Proteomes" id="UP000231450"/>
    </source>
</evidence>
<feature type="transmembrane region" description="Helical" evidence="6">
    <location>
        <begin position="165"/>
        <end position="191"/>
    </location>
</feature>
<gene>
    <name evidence="8" type="ORF">COU81_03050</name>
</gene>
<accession>A0A2M8KDL8</accession>
<evidence type="ECO:0000313" key="8">
    <source>
        <dbReference type="EMBL" id="PJE58012.1"/>
    </source>
</evidence>
<evidence type="ECO:0000256" key="2">
    <source>
        <dbReference type="ARBA" id="ARBA00006143"/>
    </source>
</evidence>
<dbReference type="AlphaFoldDB" id="A0A2M8KDL8"/>
<evidence type="ECO:0000259" key="7">
    <source>
        <dbReference type="Pfam" id="PF02683"/>
    </source>
</evidence>
<evidence type="ECO:0000256" key="6">
    <source>
        <dbReference type="SAM" id="Phobius"/>
    </source>
</evidence>
<dbReference type="InterPro" id="IPR051790">
    <property type="entry name" value="Cytochrome_c-biogenesis_DsbD"/>
</dbReference>
<evidence type="ECO:0000256" key="1">
    <source>
        <dbReference type="ARBA" id="ARBA00004141"/>
    </source>
</evidence>
<dbReference type="PANTHER" id="PTHR31272:SF4">
    <property type="entry name" value="CYTOCHROME C-TYPE BIOGENESIS PROTEIN HI_1454-RELATED"/>
    <property type="match status" value="1"/>
</dbReference>
<evidence type="ECO:0000256" key="4">
    <source>
        <dbReference type="ARBA" id="ARBA00022989"/>
    </source>
</evidence>
<dbReference type="EMBL" id="PFDW01000064">
    <property type="protein sequence ID" value="PJE58012.1"/>
    <property type="molecule type" value="Genomic_DNA"/>
</dbReference>
<feature type="transmembrane region" description="Helical" evidence="6">
    <location>
        <begin position="6"/>
        <end position="32"/>
    </location>
</feature>
<comment type="similarity">
    <text evidence="2">Belongs to the DsbD family.</text>
</comment>
<dbReference type="Pfam" id="PF02683">
    <property type="entry name" value="DsbD_TM"/>
    <property type="match status" value="1"/>
</dbReference>
<keyword evidence="5 6" id="KW-0472">Membrane</keyword>
<organism evidence="8 9">
    <name type="scientific">Candidatus Portnoybacteria bacterium CG10_big_fil_rev_8_21_14_0_10_36_7</name>
    <dbReference type="NCBI Taxonomy" id="1974812"/>
    <lineage>
        <taxon>Bacteria</taxon>
        <taxon>Candidatus Portnoyibacteriota</taxon>
    </lineage>
</organism>
<dbReference type="GO" id="GO:0017004">
    <property type="term" value="P:cytochrome complex assembly"/>
    <property type="evidence" value="ECO:0007669"/>
    <property type="project" value="InterPro"/>
</dbReference>
<evidence type="ECO:0000256" key="5">
    <source>
        <dbReference type="ARBA" id="ARBA00023136"/>
    </source>
</evidence>
<keyword evidence="4 6" id="KW-1133">Transmembrane helix</keyword>